<comment type="similarity">
    <text evidence="1">Belongs to the LysR transcriptional regulatory family.</text>
</comment>
<evidence type="ECO:0000256" key="1">
    <source>
        <dbReference type="ARBA" id="ARBA00009437"/>
    </source>
</evidence>
<dbReference type="Gene3D" id="3.40.190.290">
    <property type="match status" value="1"/>
</dbReference>
<organism evidence="6 7">
    <name type="scientific">Sphaerotilus microaerophilus</name>
    <dbReference type="NCBI Taxonomy" id="2914710"/>
    <lineage>
        <taxon>Bacteria</taxon>
        <taxon>Pseudomonadati</taxon>
        <taxon>Pseudomonadota</taxon>
        <taxon>Betaproteobacteria</taxon>
        <taxon>Burkholderiales</taxon>
        <taxon>Sphaerotilaceae</taxon>
        <taxon>Sphaerotilus</taxon>
    </lineage>
</organism>
<dbReference type="InterPro" id="IPR005119">
    <property type="entry name" value="LysR_subst-bd"/>
</dbReference>
<dbReference type="Proteomes" id="UP001057498">
    <property type="component" value="Chromosome"/>
</dbReference>
<feature type="domain" description="HTH lysR-type" evidence="5">
    <location>
        <begin position="3"/>
        <end position="60"/>
    </location>
</feature>
<dbReference type="PANTHER" id="PTHR30419:SF8">
    <property type="entry name" value="NITROGEN ASSIMILATION TRANSCRIPTIONAL ACTIVATOR-RELATED"/>
    <property type="match status" value="1"/>
</dbReference>
<reference evidence="6" key="1">
    <citation type="submission" date="2022-04" db="EMBL/GenBank/DDBJ databases">
        <title>Whole genome sequence of Sphaerotilus sp. FB-5.</title>
        <authorList>
            <person name="Takeda M."/>
            <person name="Narihara S."/>
            <person name="Akimoto M."/>
            <person name="Akimoto R."/>
            <person name="Nishiyashiki S."/>
            <person name="Murakami T."/>
        </authorList>
    </citation>
    <scope>NUCLEOTIDE SEQUENCE</scope>
    <source>
        <strain evidence="6">FB-5</strain>
    </source>
</reference>
<keyword evidence="3" id="KW-0238">DNA-binding</keyword>
<gene>
    <name evidence="6" type="ORF">CATMQ487_22910</name>
</gene>
<dbReference type="Pfam" id="PF00126">
    <property type="entry name" value="HTH_1"/>
    <property type="match status" value="1"/>
</dbReference>
<dbReference type="SUPFAM" id="SSF46785">
    <property type="entry name" value="Winged helix' DNA-binding domain"/>
    <property type="match status" value="1"/>
</dbReference>
<keyword evidence="7" id="KW-1185">Reference proteome</keyword>
<dbReference type="RefSeq" id="WP_251973365.1">
    <property type="nucleotide sequence ID" value="NZ_AP025730.1"/>
</dbReference>
<dbReference type="SUPFAM" id="SSF53850">
    <property type="entry name" value="Periplasmic binding protein-like II"/>
    <property type="match status" value="1"/>
</dbReference>
<name>A0ABM7YLK2_9BURK</name>
<dbReference type="PANTHER" id="PTHR30419">
    <property type="entry name" value="HTH-TYPE TRANSCRIPTIONAL REGULATOR YBHD"/>
    <property type="match status" value="1"/>
</dbReference>
<evidence type="ECO:0000256" key="3">
    <source>
        <dbReference type="ARBA" id="ARBA00023125"/>
    </source>
</evidence>
<keyword evidence="4" id="KW-0804">Transcription</keyword>
<evidence type="ECO:0000313" key="6">
    <source>
        <dbReference type="EMBL" id="BDI05321.1"/>
    </source>
</evidence>
<evidence type="ECO:0000256" key="4">
    <source>
        <dbReference type="ARBA" id="ARBA00023163"/>
    </source>
</evidence>
<dbReference type="PROSITE" id="PS50931">
    <property type="entry name" value="HTH_LYSR"/>
    <property type="match status" value="1"/>
</dbReference>
<evidence type="ECO:0000313" key="7">
    <source>
        <dbReference type="Proteomes" id="UP001057498"/>
    </source>
</evidence>
<evidence type="ECO:0000259" key="5">
    <source>
        <dbReference type="PROSITE" id="PS50931"/>
    </source>
</evidence>
<dbReference type="Pfam" id="PF03466">
    <property type="entry name" value="LysR_substrate"/>
    <property type="match status" value="1"/>
</dbReference>
<dbReference type="InterPro" id="IPR000847">
    <property type="entry name" value="LysR_HTH_N"/>
</dbReference>
<dbReference type="EMBL" id="AP025730">
    <property type="protein sequence ID" value="BDI05321.1"/>
    <property type="molecule type" value="Genomic_DNA"/>
</dbReference>
<keyword evidence="2" id="KW-0805">Transcription regulation</keyword>
<dbReference type="Gene3D" id="1.10.10.10">
    <property type="entry name" value="Winged helix-like DNA-binding domain superfamily/Winged helix DNA-binding domain"/>
    <property type="match status" value="1"/>
</dbReference>
<sequence length="297" mass="32929">MKIDFDGIQALVVIAELGGFNRAAEALHITQTALTRRIQKLEQYLGLKLLNRTTRRVELTTVGREFLPQARSIVQDMTSAVERLKDMSQHATGQIVLACIPSMTTHVLPGLIREYAARYPANRIRLHDGSSDEVRQSVLGGKAELGIAVQGESHPELQEAVLFADPLVFVCRSPHPLEAEKSVRWTDMRDNDLIGVSSFMATRIFMDYQLAKRGIRLQGNYEVQHHATAINLVAAGVGSAILPASTIREGDRPGLRKIALTNPVVKRKVVLLQRREAALSPAAQAFRDLIQQARFEV</sequence>
<dbReference type="InterPro" id="IPR036390">
    <property type="entry name" value="WH_DNA-bd_sf"/>
</dbReference>
<dbReference type="CDD" id="cd08440">
    <property type="entry name" value="PBP2_LTTR_like_4"/>
    <property type="match status" value="1"/>
</dbReference>
<dbReference type="InterPro" id="IPR036388">
    <property type="entry name" value="WH-like_DNA-bd_sf"/>
</dbReference>
<dbReference type="InterPro" id="IPR050950">
    <property type="entry name" value="HTH-type_LysR_regulators"/>
</dbReference>
<accession>A0ABM7YLK2</accession>
<protein>
    <submittedName>
        <fullName evidence="6">LysR family transcriptional regulator</fullName>
    </submittedName>
</protein>
<proteinExistence type="inferred from homology"/>
<evidence type="ECO:0000256" key="2">
    <source>
        <dbReference type="ARBA" id="ARBA00023015"/>
    </source>
</evidence>
<dbReference type="PRINTS" id="PR00039">
    <property type="entry name" value="HTHLYSR"/>
</dbReference>